<name>A0ABY2NTV8_9LEPT</name>
<dbReference type="PANTHER" id="PTHR39206">
    <property type="entry name" value="SLL8004 PROTEIN"/>
    <property type="match status" value="1"/>
</dbReference>
<comment type="caution">
    <text evidence="4">The sequence shown here is derived from an EMBL/GenBank/DDBJ whole genome shotgun (WGS) entry which is preliminary data.</text>
</comment>
<dbReference type="RefSeq" id="WP_135656672.1">
    <property type="nucleotide sequence ID" value="NZ_RQHF01000007.1"/>
</dbReference>
<dbReference type="Pfam" id="PF06414">
    <property type="entry name" value="Zeta_toxin"/>
    <property type="match status" value="1"/>
</dbReference>
<keyword evidence="1" id="KW-0547">Nucleotide-binding</keyword>
<proteinExistence type="predicted"/>
<sequence length="246" mass="28319">MATKRLRIFAGPNGSGKTTFIQKFPSINPKIKLGAYINADEIEIALRQAKILNLTPFGISLTTEEIQNYFRNSEFSPIKTKLPDLWRAFRIENQNLIIATDLKMNSYIAADLAECLRQVLLKGNISFAFETVMSDRRKLDFLQLAKDSGYKIYLYFFCTADPEINKNRVAIRVKEKGHNVPPDKIEERYHRSLENLKEAVKLSDRAYLFDSTKLDSILVAQIMNGNEVEVFVPEDVPGWFVKYLRK</sequence>
<evidence type="ECO:0000259" key="3">
    <source>
        <dbReference type="Pfam" id="PF06414"/>
    </source>
</evidence>
<reference evidence="5" key="1">
    <citation type="journal article" date="2019" name="PLoS Negl. Trop. Dis.">
        <title>Revisiting the worldwide diversity of Leptospira species in the environment.</title>
        <authorList>
            <person name="Vincent A.T."/>
            <person name="Schiettekatte O."/>
            <person name="Bourhy P."/>
            <person name="Veyrier F.J."/>
            <person name="Picardeau M."/>
        </authorList>
    </citation>
    <scope>NUCLEOTIDE SEQUENCE [LARGE SCALE GENOMIC DNA]</scope>
    <source>
        <strain evidence="5">201601955</strain>
    </source>
</reference>
<dbReference type="SUPFAM" id="SSF52540">
    <property type="entry name" value="P-loop containing nucleoside triphosphate hydrolases"/>
    <property type="match status" value="1"/>
</dbReference>
<dbReference type="PANTHER" id="PTHR39206:SF1">
    <property type="entry name" value="SLL8004 PROTEIN"/>
    <property type="match status" value="1"/>
</dbReference>
<evidence type="ECO:0000256" key="1">
    <source>
        <dbReference type="ARBA" id="ARBA00022741"/>
    </source>
</evidence>
<accession>A0ABY2NTV8</accession>
<dbReference type="Gene3D" id="3.40.50.300">
    <property type="entry name" value="P-loop containing nucleotide triphosphate hydrolases"/>
    <property type="match status" value="1"/>
</dbReference>
<dbReference type="InterPro" id="IPR027417">
    <property type="entry name" value="P-loop_NTPase"/>
</dbReference>
<keyword evidence="2" id="KW-0067">ATP-binding</keyword>
<evidence type="ECO:0000313" key="4">
    <source>
        <dbReference type="EMBL" id="TGM61518.1"/>
    </source>
</evidence>
<dbReference type="InterPro" id="IPR010488">
    <property type="entry name" value="Zeta_toxin_domain"/>
</dbReference>
<dbReference type="Proteomes" id="UP000298112">
    <property type="component" value="Unassembled WGS sequence"/>
</dbReference>
<dbReference type="EMBL" id="RQHF01000007">
    <property type="protein sequence ID" value="TGM61518.1"/>
    <property type="molecule type" value="Genomic_DNA"/>
</dbReference>
<organism evidence="4 5">
    <name type="scientific">Leptospira vanthielii</name>
    <dbReference type="NCBI Taxonomy" id="293085"/>
    <lineage>
        <taxon>Bacteria</taxon>
        <taxon>Pseudomonadati</taxon>
        <taxon>Spirochaetota</taxon>
        <taxon>Spirochaetia</taxon>
        <taxon>Leptospirales</taxon>
        <taxon>Leptospiraceae</taxon>
        <taxon>Leptospira</taxon>
    </lineage>
</organism>
<keyword evidence="5" id="KW-1185">Reference proteome</keyword>
<evidence type="ECO:0000313" key="5">
    <source>
        <dbReference type="Proteomes" id="UP000298112"/>
    </source>
</evidence>
<gene>
    <name evidence="4" type="ORF">EHQ95_01825</name>
</gene>
<evidence type="ECO:0000256" key="2">
    <source>
        <dbReference type="ARBA" id="ARBA00022840"/>
    </source>
</evidence>
<protein>
    <submittedName>
        <fullName evidence="4">Zeta toxin</fullName>
    </submittedName>
</protein>
<feature type="domain" description="Zeta toxin" evidence="3">
    <location>
        <begin position="110"/>
        <end position="198"/>
    </location>
</feature>